<feature type="region of interest" description="Disordered" evidence="1">
    <location>
        <begin position="1"/>
        <end position="20"/>
    </location>
</feature>
<proteinExistence type="predicted"/>
<protein>
    <submittedName>
        <fullName evidence="2">Uncharacterized protein</fullName>
    </submittedName>
</protein>
<dbReference type="EMBL" id="OIVN01006151">
    <property type="protein sequence ID" value="SPD26311.1"/>
    <property type="molecule type" value="Genomic_DNA"/>
</dbReference>
<gene>
    <name evidence="2" type="ORF">FSB_LOCUS54193</name>
</gene>
<accession>A0A2N9IQR3</accession>
<name>A0A2N9IQR3_FAGSY</name>
<dbReference type="AlphaFoldDB" id="A0A2N9IQR3"/>
<evidence type="ECO:0000313" key="2">
    <source>
        <dbReference type="EMBL" id="SPD26311.1"/>
    </source>
</evidence>
<reference evidence="2" key="1">
    <citation type="submission" date="2018-02" db="EMBL/GenBank/DDBJ databases">
        <authorList>
            <person name="Cohen D.B."/>
            <person name="Kent A.D."/>
        </authorList>
    </citation>
    <scope>NUCLEOTIDE SEQUENCE</scope>
</reference>
<evidence type="ECO:0000256" key="1">
    <source>
        <dbReference type="SAM" id="MobiDB-lite"/>
    </source>
</evidence>
<sequence length="96" mass="10586">MALQSVSPIPSLICSSNGSSLTKPPLLKLSILASNNGRLFIDFVDLHCKSKRTRWKFAASNSPRFPSFSSVKVILDLSRSEPDARSDSKPKVHFLI</sequence>
<organism evidence="2">
    <name type="scientific">Fagus sylvatica</name>
    <name type="common">Beechnut</name>
    <dbReference type="NCBI Taxonomy" id="28930"/>
    <lineage>
        <taxon>Eukaryota</taxon>
        <taxon>Viridiplantae</taxon>
        <taxon>Streptophyta</taxon>
        <taxon>Embryophyta</taxon>
        <taxon>Tracheophyta</taxon>
        <taxon>Spermatophyta</taxon>
        <taxon>Magnoliopsida</taxon>
        <taxon>eudicotyledons</taxon>
        <taxon>Gunneridae</taxon>
        <taxon>Pentapetalae</taxon>
        <taxon>rosids</taxon>
        <taxon>fabids</taxon>
        <taxon>Fagales</taxon>
        <taxon>Fagaceae</taxon>
        <taxon>Fagus</taxon>
    </lineage>
</organism>
<feature type="compositionally biased region" description="Polar residues" evidence="1">
    <location>
        <begin position="1"/>
        <end position="18"/>
    </location>
</feature>